<dbReference type="AlphaFoldDB" id="A0A6U5M497"/>
<feature type="transmembrane region" description="Helical" evidence="2">
    <location>
        <begin position="301"/>
        <end position="320"/>
    </location>
</feature>
<keyword evidence="2" id="KW-1133">Transmembrane helix</keyword>
<keyword evidence="2" id="KW-0812">Transmembrane</keyword>
<reference evidence="5" key="1">
    <citation type="submission" date="2021-01" db="EMBL/GenBank/DDBJ databases">
        <authorList>
            <person name="Corre E."/>
            <person name="Pelletier E."/>
            <person name="Niang G."/>
            <person name="Scheremetjew M."/>
            <person name="Finn R."/>
            <person name="Kale V."/>
            <person name="Holt S."/>
            <person name="Cochrane G."/>
            <person name="Meng A."/>
            <person name="Brown T."/>
            <person name="Cohen L."/>
        </authorList>
    </citation>
    <scope>NUCLEOTIDE SEQUENCE</scope>
    <source>
        <strain evidence="5">308</strain>
    </source>
</reference>
<feature type="compositionally biased region" description="Basic and acidic residues" evidence="1">
    <location>
        <begin position="133"/>
        <end position="146"/>
    </location>
</feature>
<feature type="compositionally biased region" description="Basic and acidic residues" evidence="1">
    <location>
        <begin position="96"/>
        <end position="105"/>
    </location>
</feature>
<evidence type="ECO:0000313" key="4">
    <source>
        <dbReference type="EMBL" id="CAD8903215.1"/>
    </source>
</evidence>
<sequence>MSGKPPTPPTKLENETITVWSYKAKYKTAAVRNSDDEKSIEQSFICVKPDGEIVKSSKYSNTDQSFTGVIEDIWKGEQVVKETKIEDGDVTKEAVLKALHEKQDGTESDESYEKSFSSHHTDSSGELVDIPASDDRCEDKSDERSTSSKQSSSSFKNFECEDEIVVVPERIESEKELIHHSEIKNETQPPMTKSSDSLKEKLLDEGIVSVSDSERKLQKVNSKSRQLVQVIAPLSLGEGYAFEVQSKDKVFIVEVPEGGIEEGDSFYVPLPDDTFGQKLPSKAPIGQWKDGLFDCLKHGGLHASFLSALCCTQVLMAQIMTRMQLNWFGHQTSISETTNTFRYVIILIIAYYTLYYIYVLLYPGWDFYDEDGIKFHVDNPVGLWVRGALRLLFVVWSLYALAQSRAVIRKKYDIETKYFGKFEDYVYALFCSCCVTSQMARHTADYESYDAICCSGDGLSDDARIDPICEMNEKMDTGIMIDESHLV</sequence>
<evidence type="ECO:0000313" key="5">
    <source>
        <dbReference type="EMBL" id="CAD8903216.1"/>
    </source>
</evidence>
<dbReference type="InterPro" id="IPR006461">
    <property type="entry name" value="PLAC_motif_containing"/>
</dbReference>
<name>A0A6U5M497_9STRA</name>
<accession>A0A6U5M497</accession>
<dbReference type="NCBIfam" id="TIGR01571">
    <property type="entry name" value="A_thal_Cys_rich"/>
    <property type="match status" value="1"/>
</dbReference>
<feature type="region of interest" description="Disordered" evidence="1">
    <location>
        <begin position="96"/>
        <end position="154"/>
    </location>
</feature>
<dbReference type="EMBL" id="HBFR01041641">
    <property type="protein sequence ID" value="CAD8903216.1"/>
    <property type="molecule type" value="Transcribed_RNA"/>
</dbReference>
<dbReference type="EMBL" id="HBFR01041638">
    <property type="protein sequence ID" value="CAD8903213.1"/>
    <property type="molecule type" value="Transcribed_RNA"/>
</dbReference>
<organism evidence="5">
    <name type="scientific">Corethron hystrix</name>
    <dbReference type="NCBI Taxonomy" id="216773"/>
    <lineage>
        <taxon>Eukaryota</taxon>
        <taxon>Sar</taxon>
        <taxon>Stramenopiles</taxon>
        <taxon>Ochrophyta</taxon>
        <taxon>Bacillariophyta</taxon>
        <taxon>Coscinodiscophyceae</taxon>
        <taxon>Corethrophycidae</taxon>
        <taxon>Corethrales</taxon>
        <taxon>Corethraceae</taxon>
        <taxon>Corethron</taxon>
    </lineage>
</organism>
<evidence type="ECO:0000256" key="2">
    <source>
        <dbReference type="SAM" id="Phobius"/>
    </source>
</evidence>
<evidence type="ECO:0000256" key="1">
    <source>
        <dbReference type="SAM" id="MobiDB-lite"/>
    </source>
</evidence>
<dbReference type="EMBL" id="HBFR01041640">
    <property type="protein sequence ID" value="CAD8903215.1"/>
    <property type="molecule type" value="Transcribed_RNA"/>
</dbReference>
<keyword evidence="2" id="KW-0472">Membrane</keyword>
<gene>
    <name evidence="3" type="ORF">CHYS00102_LOCUS30432</name>
    <name evidence="4" type="ORF">CHYS00102_LOCUS30434</name>
    <name evidence="5" type="ORF">CHYS00102_LOCUS30435</name>
</gene>
<proteinExistence type="predicted"/>
<protein>
    <submittedName>
        <fullName evidence="5">Uncharacterized protein</fullName>
    </submittedName>
</protein>
<evidence type="ECO:0000313" key="3">
    <source>
        <dbReference type="EMBL" id="CAD8903213.1"/>
    </source>
</evidence>
<dbReference type="Pfam" id="PF04749">
    <property type="entry name" value="PLAC8"/>
    <property type="match status" value="1"/>
</dbReference>
<feature type="transmembrane region" description="Helical" evidence="2">
    <location>
        <begin position="341"/>
        <end position="361"/>
    </location>
</feature>
<feature type="transmembrane region" description="Helical" evidence="2">
    <location>
        <begin position="381"/>
        <end position="402"/>
    </location>
</feature>